<evidence type="ECO:0000313" key="3">
    <source>
        <dbReference type="RefSeq" id="XP_019303135.2"/>
    </source>
</evidence>
<protein>
    <submittedName>
        <fullName evidence="3">Uncharacterized protein LOC109265954 isoform X1</fullName>
    </submittedName>
</protein>
<organism evidence="2 3">
    <name type="scientific">Panthera pardus</name>
    <name type="common">Leopard</name>
    <name type="synonym">Felis pardus</name>
    <dbReference type="NCBI Taxonomy" id="9691"/>
    <lineage>
        <taxon>Eukaryota</taxon>
        <taxon>Metazoa</taxon>
        <taxon>Chordata</taxon>
        <taxon>Craniata</taxon>
        <taxon>Vertebrata</taxon>
        <taxon>Euteleostomi</taxon>
        <taxon>Mammalia</taxon>
        <taxon>Eutheria</taxon>
        <taxon>Laurasiatheria</taxon>
        <taxon>Carnivora</taxon>
        <taxon>Feliformia</taxon>
        <taxon>Felidae</taxon>
        <taxon>Pantherinae</taxon>
        <taxon>Panthera</taxon>
    </lineage>
</organism>
<evidence type="ECO:0000256" key="1">
    <source>
        <dbReference type="SAM" id="MobiDB-lite"/>
    </source>
</evidence>
<evidence type="ECO:0000313" key="2">
    <source>
        <dbReference type="Proteomes" id="UP001165780"/>
    </source>
</evidence>
<feature type="region of interest" description="Disordered" evidence="1">
    <location>
        <begin position="67"/>
        <end position="90"/>
    </location>
</feature>
<name>A0A9V1FHT0_PANPR</name>
<proteinExistence type="predicted"/>
<dbReference type="Proteomes" id="UP001165780">
    <property type="component" value="Unplaced"/>
</dbReference>
<feature type="compositionally biased region" description="Polar residues" evidence="1">
    <location>
        <begin position="76"/>
        <end position="90"/>
    </location>
</feature>
<dbReference type="RefSeq" id="XP_019303135.2">
    <property type="nucleotide sequence ID" value="XM_019447590.2"/>
</dbReference>
<keyword evidence="2" id="KW-1185">Reference proteome</keyword>
<gene>
    <name evidence="3" type="primary">LOC109265954</name>
</gene>
<sequence length="220" mass="24360">MEAEVWKAEGVKGLTCFPSFYLWQSLQGYMLKTAKLKNVYSCVPHLAGNHQVTSTLDFRSTGVDEKHLARKPGCQNPRSKGTQPRHQERGSSSAVFWPALKFFKFANQGTASCTCPAKGLHNEEDYISDFLILCETRCLTLPAGITLLPLKEIAVLRGRDMSWGNGLTFLPKNMLSIYLVGKKTAHTSESSSCFRACPSPFSPLLPPSLLPSKTQMEIIC</sequence>
<dbReference type="AlphaFoldDB" id="A0A9V1FHT0"/>
<dbReference type="GeneID" id="109265954"/>
<accession>A0A9V1FHT0</accession>
<dbReference type="KEGG" id="ppad:109265954"/>
<reference evidence="3" key="1">
    <citation type="submission" date="2025-08" db="UniProtKB">
        <authorList>
            <consortium name="RefSeq"/>
        </authorList>
    </citation>
    <scope>IDENTIFICATION</scope>
    <source>
        <tissue evidence="3">Whole blood</tissue>
    </source>
</reference>